<reference evidence="6" key="1">
    <citation type="submission" date="2021-02" db="EMBL/GenBank/DDBJ databases">
        <authorList>
            <person name="Nowell W R."/>
        </authorList>
    </citation>
    <scope>NUCLEOTIDE SEQUENCE</scope>
</reference>
<sequence length="327" mass="36501">MSKLPRLFINQHLPEHYLNILNEKFDCDYHDGIQPIQSDELLKRVEQYNPDAILLVGSLKIDKQLLDKCKSIKAVSTISVGYDHIDVEECKKRNIAVGYTPGVLTDSVADLTIGLLLATARRFEEAMQTVRNGKWGPRDILASCGKSVTNSTIGIVGLGRIGMAVAQRLKSFGVKKIFYSGTHEKTFDNETDQKLFSYVEFFYLLSQSDFVIITCSLNEKTKNIFNSDAFKQMKPDSILINTSRGSIIDQDALYDALSSGQIHAAGLDVTVPEPLPPTDKLLTLKNCLILPHIGSADVTTRNKMIQVAIDNLRNYFENKPMVSQINV</sequence>
<dbReference type="PROSITE" id="PS00671">
    <property type="entry name" value="D_2_HYDROXYACID_DH_3"/>
    <property type="match status" value="1"/>
</dbReference>
<dbReference type="InterPro" id="IPR029753">
    <property type="entry name" value="D-isomer_DH_CS"/>
</dbReference>
<dbReference type="Proteomes" id="UP000681722">
    <property type="component" value="Unassembled WGS sequence"/>
</dbReference>
<dbReference type="GO" id="GO:0051287">
    <property type="term" value="F:NAD binding"/>
    <property type="evidence" value="ECO:0007669"/>
    <property type="project" value="InterPro"/>
</dbReference>
<feature type="domain" description="D-isomer specific 2-hydroxyacid dehydrogenase catalytic" evidence="4">
    <location>
        <begin position="13"/>
        <end position="326"/>
    </location>
</feature>
<proteinExistence type="inferred from homology"/>
<evidence type="ECO:0000313" key="7">
    <source>
        <dbReference type="EMBL" id="CAF3639546.1"/>
    </source>
</evidence>
<dbReference type="EMBL" id="CAJNOQ010000928">
    <property type="protein sequence ID" value="CAF0851936.1"/>
    <property type="molecule type" value="Genomic_DNA"/>
</dbReference>
<evidence type="ECO:0000313" key="6">
    <source>
        <dbReference type="EMBL" id="CAF0851936.1"/>
    </source>
</evidence>
<comment type="similarity">
    <text evidence="3">Belongs to the D-isomer specific 2-hydroxyacid dehydrogenase family.</text>
</comment>
<dbReference type="InterPro" id="IPR006140">
    <property type="entry name" value="D-isomer_DH_NAD-bd"/>
</dbReference>
<name>A0A813WJ19_9BILA</name>
<evidence type="ECO:0000313" key="8">
    <source>
        <dbReference type="Proteomes" id="UP000663829"/>
    </source>
</evidence>
<dbReference type="PANTHER" id="PTHR10996">
    <property type="entry name" value="2-HYDROXYACID DEHYDROGENASE-RELATED"/>
    <property type="match status" value="1"/>
</dbReference>
<dbReference type="GO" id="GO:0005829">
    <property type="term" value="C:cytosol"/>
    <property type="evidence" value="ECO:0007669"/>
    <property type="project" value="TreeGrafter"/>
</dbReference>
<evidence type="ECO:0000259" key="4">
    <source>
        <dbReference type="Pfam" id="PF00389"/>
    </source>
</evidence>
<dbReference type="GO" id="GO:0008465">
    <property type="term" value="F:hydroxypyruvate reductase (NADH) activity"/>
    <property type="evidence" value="ECO:0007669"/>
    <property type="project" value="TreeGrafter"/>
</dbReference>
<evidence type="ECO:0000256" key="3">
    <source>
        <dbReference type="RuleBase" id="RU003719"/>
    </source>
</evidence>
<feature type="domain" description="D-isomer specific 2-hydroxyacid dehydrogenase NAD-binding" evidence="5">
    <location>
        <begin position="113"/>
        <end position="294"/>
    </location>
</feature>
<protein>
    <recommendedName>
        <fullName evidence="2">Glyoxylate reductase/hydroxypyruvate reductase</fullName>
    </recommendedName>
</protein>
<dbReference type="GO" id="GO:0030267">
    <property type="term" value="F:glyoxylate reductase (NADPH) activity"/>
    <property type="evidence" value="ECO:0007669"/>
    <property type="project" value="TreeGrafter"/>
</dbReference>
<accession>A0A813WJ19</accession>
<dbReference type="PANTHER" id="PTHR10996:SF277">
    <property type="entry name" value="GLYOXYLATE REDUCTASE_HYDROXYPYRUVATE REDUCTASE"/>
    <property type="match status" value="1"/>
</dbReference>
<dbReference type="OrthoDB" id="298012at2759"/>
<keyword evidence="1 3" id="KW-0560">Oxidoreductase</keyword>
<dbReference type="FunFam" id="3.40.50.720:FF:000026">
    <property type="entry name" value="Glyoxylate/hydroxypyruvate reductase B"/>
    <property type="match status" value="1"/>
</dbReference>
<keyword evidence="8" id="KW-1185">Reference proteome</keyword>
<dbReference type="SUPFAM" id="SSF52283">
    <property type="entry name" value="Formate/glycerate dehydrogenase catalytic domain-like"/>
    <property type="match status" value="1"/>
</dbReference>
<dbReference type="InterPro" id="IPR050223">
    <property type="entry name" value="D-isomer_2-hydroxyacid_DH"/>
</dbReference>
<dbReference type="SUPFAM" id="SSF51735">
    <property type="entry name" value="NAD(P)-binding Rossmann-fold domains"/>
    <property type="match status" value="1"/>
</dbReference>
<dbReference type="Pfam" id="PF02826">
    <property type="entry name" value="2-Hacid_dh_C"/>
    <property type="match status" value="1"/>
</dbReference>
<dbReference type="InterPro" id="IPR036291">
    <property type="entry name" value="NAD(P)-bd_dom_sf"/>
</dbReference>
<evidence type="ECO:0000256" key="2">
    <source>
        <dbReference type="ARBA" id="ARBA00073306"/>
    </source>
</evidence>
<dbReference type="AlphaFoldDB" id="A0A813WJ19"/>
<comment type="caution">
    <text evidence="6">The sequence shown here is derived from an EMBL/GenBank/DDBJ whole genome shotgun (WGS) entry which is preliminary data.</text>
</comment>
<dbReference type="Gene3D" id="3.40.50.720">
    <property type="entry name" value="NAD(P)-binding Rossmann-like Domain"/>
    <property type="match status" value="2"/>
</dbReference>
<evidence type="ECO:0000256" key="1">
    <source>
        <dbReference type="ARBA" id="ARBA00023002"/>
    </source>
</evidence>
<dbReference type="EMBL" id="CAJOBC010000928">
    <property type="protein sequence ID" value="CAF3639546.1"/>
    <property type="molecule type" value="Genomic_DNA"/>
</dbReference>
<dbReference type="CDD" id="cd05301">
    <property type="entry name" value="GDH"/>
    <property type="match status" value="1"/>
</dbReference>
<evidence type="ECO:0000259" key="5">
    <source>
        <dbReference type="Pfam" id="PF02826"/>
    </source>
</evidence>
<dbReference type="Proteomes" id="UP000663829">
    <property type="component" value="Unassembled WGS sequence"/>
</dbReference>
<dbReference type="InterPro" id="IPR006139">
    <property type="entry name" value="D-isomer_2_OHA_DH_cat_dom"/>
</dbReference>
<organism evidence="6 8">
    <name type="scientific">Didymodactylos carnosus</name>
    <dbReference type="NCBI Taxonomy" id="1234261"/>
    <lineage>
        <taxon>Eukaryota</taxon>
        <taxon>Metazoa</taxon>
        <taxon>Spiralia</taxon>
        <taxon>Gnathifera</taxon>
        <taxon>Rotifera</taxon>
        <taxon>Eurotatoria</taxon>
        <taxon>Bdelloidea</taxon>
        <taxon>Philodinida</taxon>
        <taxon>Philodinidae</taxon>
        <taxon>Didymodactylos</taxon>
    </lineage>
</organism>
<gene>
    <name evidence="6" type="ORF">GPM918_LOCUS6119</name>
    <name evidence="7" type="ORF">SRO942_LOCUS6119</name>
</gene>
<dbReference type="Pfam" id="PF00389">
    <property type="entry name" value="2-Hacid_dh"/>
    <property type="match status" value="1"/>
</dbReference>